<dbReference type="CDD" id="cd03257">
    <property type="entry name" value="ABC_NikE_OppD_transporters"/>
    <property type="match status" value="1"/>
</dbReference>
<dbReference type="InterPro" id="IPR003593">
    <property type="entry name" value="AAA+_ATPase"/>
</dbReference>
<dbReference type="PROSITE" id="PS00211">
    <property type="entry name" value="ABC_TRANSPORTER_1"/>
    <property type="match status" value="1"/>
</dbReference>
<evidence type="ECO:0000313" key="7">
    <source>
        <dbReference type="Proteomes" id="UP000244224"/>
    </source>
</evidence>
<evidence type="ECO:0000259" key="5">
    <source>
        <dbReference type="PROSITE" id="PS50893"/>
    </source>
</evidence>
<dbReference type="PANTHER" id="PTHR43776">
    <property type="entry name" value="TRANSPORT ATP-BINDING PROTEIN"/>
    <property type="match status" value="1"/>
</dbReference>
<dbReference type="GO" id="GO:0016887">
    <property type="term" value="F:ATP hydrolysis activity"/>
    <property type="evidence" value="ECO:0007669"/>
    <property type="project" value="InterPro"/>
</dbReference>
<dbReference type="EMBL" id="QBKP01000011">
    <property type="protein sequence ID" value="PTX47854.1"/>
    <property type="molecule type" value="Genomic_DNA"/>
</dbReference>
<comment type="subcellular location">
    <subcellularLocation>
        <location evidence="1">Cell inner membrane</location>
        <topology evidence="1">Peripheral membrane protein</topology>
    </subcellularLocation>
</comment>
<dbReference type="PROSITE" id="PS50893">
    <property type="entry name" value="ABC_TRANSPORTER_2"/>
    <property type="match status" value="1"/>
</dbReference>
<organism evidence="6 7">
    <name type="scientific">Gemmobacter caeni</name>
    <dbReference type="NCBI Taxonomy" id="589035"/>
    <lineage>
        <taxon>Bacteria</taxon>
        <taxon>Pseudomonadati</taxon>
        <taxon>Pseudomonadota</taxon>
        <taxon>Alphaproteobacteria</taxon>
        <taxon>Rhodobacterales</taxon>
        <taxon>Paracoccaceae</taxon>
        <taxon>Gemmobacter</taxon>
    </lineage>
</organism>
<keyword evidence="3" id="KW-0547">Nucleotide-binding</keyword>
<proteinExistence type="predicted"/>
<dbReference type="InterPro" id="IPR013563">
    <property type="entry name" value="Oligopep_ABC_C"/>
</dbReference>
<dbReference type="FunFam" id="3.40.50.300:FF:000016">
    <property type="entry name" value="Oligopeptide ABC transporter ATP-binding component"/>
    <property type="match status" value="1"/>
</dbReference>
<dbReference type="AlphaFoldDB" id="A0A2T6AVL4"/>
<dbReference type="GO" id="GO:0005524">
    <property type="term" value="F:ATP binding"/>
    <property type="evidence" value="ECO:0007669"/>
    <property type="project" value="UniProtKB-KW"/>
</dbReference>
<sequence>MSEPILALSGLTRRFSTGGGFLRPARSMTAVRGVDLQVARGDIVGVVGESGCGKSTLARLAMRLLEPSDGTIRFEGQDVTHLGGRALKSLRKKLQMVFQDPYSSLDPRYTVRDCIKEPFRALGEPVPPGRVEDLLDQVGLPRSFAESYPHQMSGGQRQRVGIARALAYAPDFVVLDEPTASLDVSIQAQIIALLQDLHRQRDLTYLFISHDLGLVRYFCSRIVVMYLGSVVEVMEDPHAAPRHPYTRALMESSFVPDPEARATIVPLEGEIPSPFALPLGCPFAPRCPRVQDRCRSELPQPTATTIGRVSCFNPIEA</sequence>
<gene>
    <name evidence="6" type="ORF">C8N34_1116</name>
</gene>
<dbReference type="GO" id="GO:0015833">
    <property type="term" value="P:peptide transport"/>
    <property type="evidence" value="ECO:0007669"/>
    <property type="project" value="InterPro"/>
</dbReference>
<keyword evidence="7" id="KW-1185">Reference proteome</keyword>
<dbReference type="Proteomes" id="UP000244224">
    <property type="component" value="Unassembled WGS sequence"/>
</dbReference>
<evidence type="ECO:0000256" key="4">
    <source>
        <dbReference type="ARBA" id="ARBA00022840"/>
    </source>
</evidence>
<protein>
    <submittedName>
        <fullName evidence="6">Peptide/nickel transport system ATP-binding protein</fullName>
    </submittedName>
</protein>
<dbReference type="SUPFAM" id="SSF52540">
    <property type="entry name" value="P-loop containing nucleoside triphosphate hydrolases"/>
    <property type="match status" value="1"/>
</dbReference>
<evidence type="ECO:0000256" key="1">
    <source>
        <dbReference type="ARBA" id="ARBA00004417"/>
    </source>
</evidence>
<dbReference type="NCBIfam" id="TIGR01727">
    <property type="entry name" value="oligo_HPY"/>
    <property type="match status" value="1"/>
</dbReference>
<dbReference type="OrthoDB" id="9802264at2"/>
<dbReference type="GO" id="GO:0055085">
    <property type="term" value="P:transmembrane transport"/>
    <property type="evidence" value="ECO:0007669"/>
    <property type="project" value="UniProtKB-ARBA"/>
</dbReference>
<dbReference type="RefSeq" id="WP_108129663.1">
    <property type="nucleotide sequence ID" value="NZ_QBKP01000011.1"/>
</dbReference>
<keyword evidence="2" id="KW-0813">Transport</keyword>
<comment type="caution">
    <text evidence="6">The sequence shown here is derived from an EMBL/GenBank/DDBJ whole genome shotgun (WGS) entry which is preliminary data.</text>
</comment>
<evidence type="ECO:0000256" key="2">
    <source>
        <dbReference type="ARBA" id="ARBA00022448"/>
    </source>
</evidence>
<dbReference type="InterPro" id="IPR027417">
    <property type="entry name" value="P-loop_NTPase"/>
</dbReference>
<dbReference type="Pfam" id="PF08352">
    <property type="entry name" value="oligo_HPY"/>
    <property type="match status" value="1"/>
</dbReference>
<dbReference type="InterPro" id="IPR050319">
    <property type="entry name" value="ABC_transp_ATP-bind"/>
</dbReference>
<dbReference type="InterPro" id="IPR017871">
    <property type="entry name" value="ABC_transporter-like_CS"/>
</dbReference>
<reference evidence="6 7" key="1">
    <citation type="submission" date="2018-04" db="EMBL/GenBank/DDBJ databases">
        <title>Genomic Encyclopedia of Archaeal and Bacterial Type Strains, Phase II (KMG-II): from individual species to whole genera.</title>
        <authorList>
            <person name="Goeker M."/>
        </authorList>
    </citation>
    <scope>NUCLEOTIDE SEQUENCE [LARGE SCALE GENOMIC DNA]</scope>
    <source>
        <strain evidence="6 7">DSM 21823</strain>
    </source>
</reference>
<dbReference type="SMART" id="SM00382">
    <property type="entry name" value="AAA"/>
    <property type="match status" value="1"/>
</dbReference>
<dbReference type="Pfam" id="PF00005">
    <property type="entry name" value="ABC_tran"/>
    <property type="match status" value="1"/>
</dbReference>
<name>A0A2T6AVL4_9RHOB</name>
<dbReference type="GO" id="GO:0005886">
    <property type="term" value="C:plasma membrane"/>
    <property type="evidence" value="ECO:0007669"/>
    <property type="project" value="UniProtKB-SubCell"/>
</dbReference>
<feature type="domain" description="ABC transporter" evidence="5">
    <location>
        <begin position="6"/>
        <end position="252"/>
    </location>
</feature>
<evidence type="ECO:0000256" key="3">
    <source>
        <dbReference type="ARBA" id="ARBA00022741"/>
    </source>
</evidence>
<evidence type="ECO:0000313" key="6">
    <source>
        <dbReference type="EMBL" id="PTX47854.1"/>
    </source>
</evidence>
<dbReference type="InterPro" id="IPR003439">
    <property type="entry name" value="ABC_transporter-like_ATP-bd"/>
</dbReference>
<keyword evidence="4 6" id="KW-0067">ATP-binding</keyword>
<accession>A0A2T6AVL4</accession>
<dbReference type="Gene3D" id="3.40.50.300">
    <property type="entry name" value="P-loop containing nucleotide triphosphate hydrolases"/>
    <property type="match status" value="1"/>
</dbReference>